<dbReference type="Proteomes" id="UP001497623">
    <property type="component" value="Unassembled WGS sequence"/>
</dbReference>
<dbReference type="AlphaFoldDB" id="A0AAV2PWY2"/>
<reference evidence="1 2" key="1">
    <citation type="submission" date="2024-05" db="EMBL/GenBank/DDBJ databases">
        <authorList>
            <person name="Wallberg A."/>
        </authorList>
    </citation>
    <scope>NUCLEOTIDE SEQUENCE [LARGE SCALE GENOMIC DNA]</scope>
</reference>
<proteinExistence type="predicted"/>
<evidence type="ECO:0000313" key="2">
    <source>
        <dbReference type="Proteomes" id="UP001497623"/>
    </source>
</evidence>
<name>A0AAV2PWY2_MEGNR</name>
<gene>
    <name evidence="1" type="ORF">MNOR_LOCUS4661</name>
</gene>
<dbReference type="InterPro" id="IPR036770">
    <property type="entry name" value="Ankyrin_rpt-contain_sf"/>
</dbReference>
<organism evidence="1 2">
    <name type="scientific">Meganyctiphanes norvegica</name>
    <name type="common">Northern krill</name>
    <name type="synonym">Thysanopoda norvegica</name>
    <dbReference type="NCBI Taxonomy" id="48144"/>
    <lineage>
        <taxon>Eukaryota</taxon>
        <taxon>Metazoa</taxon>
        <taxon>Ecdysozoa</taxon>
        <taxon>Arthropoda</taxon>
        <taxon>Crustacea</taxon>
        <taxon>Multicrustacea</taxon>
        <taxon>Malacostraca</taxon>
        <taxon>Eumalacostraca</taxon>
        <taxon>Eucarida</taxon>
        <taxon>Euphausiacea</taxon>
        <taxon>Euphausiidae</taxon>
        <taxon>Meganyctiphanes</taxon>
    </lineage>
</organism>
<dbReference type="PANTHER" id="PTHR24198:SF165">
    <property type="entry name" value="ANKYRIN REPEAT-CONTAINING PROTEIN-RELATED"/>
    <property type="match status" value="1"/>
</dbReference>
<dbReference type="EMBL" id="CAXKWB010001723">
    <property type="protein sequence ID" value="CAL4065225.1"/>
    <property type="molecule type" value="Genomic_DNA"/>
</dbReference>
<dbReference type="SUPFAM" id="SSF48403">
    <property type="entry name" value="Ankyrin repeat"/>
    <property type="match status" value="2"/>
</dbReference>
<sequence>MAQLSFCTKLFLAIKKNNLEKTLTLLHEKKGSVKESIFSSLQEKKEDISFLSNHPKLSKADGTGTLLLSTASHKWEIVKAVLDSRDDWDTEVLIEVICEAADDSKWDIVENVTEKLKEELGLSSECVDRLLHCLWEVVRGSKDNIAQLLCDDLKLDPRSKPSTQDTSPWEEAHARGLTQIIAAFNKVNPPERLTAEEQAIIDASKTHQKHKNDLFNIARADNDQVDPYGRSGGVKEMLDELSGQSTTLPATVRGPGGVTLVHIAASWEDGNRLSWTPDNLEALIKNHHGYINSVDCEGRTPLHHLCMNAPNSKVILKPWIPMVEKLLELGANPWLRDHRGKLPEDLAISHDLEELLIQKREKSKPPPTLQPKKRTALFKNLNDAAAHNDIEDMMILIEEGAPLEAQDGYSGMLHHAITMGHRDASLMGLAAGASTRGRSSDGLTILDAAHRTPNIPALFPAIIRDEYCLSLKVELKKIPKEKRYIELRGGLNNLMNGIQNYGHRAKWKHNENNDQWQLLVAAAGLGLTLTCQFLGWGEVRTSRLPHDTEHPLLAALSNSQNYIIWSLCRDMVMNPYLVPGLDIERFPSGLLDFMLQCEKDKIELMAVSKKHGHMEAKQSLEFMENSNFNSKILCQSFLYTCGKLGLLHILNKYIKHVNIDIVIDECTRSNILHIACFYGHHSLVEYLALSGMSTEAPAQGRFLPCHITAYRGHSKCYNYLRYFPGSDCKSENGMTLEYFKKGLEENIKSFKLTTLSTRDEDYILSDYDPRSTTKVLLSGKCKGMGINYSSLKTIALDSEVDMSDLEQKIIKETLLKEITHLSDIIGCTDKDFRGTLINVECSSEQFFLPNRFKYYLNVDSFKGLKIPSYRNGSTILTKKLKEIYFKDNLH</sequence>
<dbReference type="PANTHER" id="PTHR24198">
    <property type="entry name" value="ANKYRIN REPEAT AND PROTEIN KINASE DOMAIN-CONTAINING PROTEIN"/>
    <property type="match status" value="1"/>
</dbReference>
<evidence type="ECO:0000313" key="1">
    <source>
        <dbReference type="EMBL" id="CAL4065225.1"/>
    </source>
</evidence>
<accession>A0AAV2PWY2</accession>
<protein>
    <submittedName>
        <fullName evidence="1">Uncharacterized protein</fullName>
    </submittedName>
</protein>
<keyword evidence="2" id="KW-1185">Reference proteome</keyword>
<comment type="caution">
    <text evidence="1">The sequence shown here is derived from an EMBL/GenBank/DDBJ whole genome shotgun (WGS) entry which is preliminary data.</text>
</comment>
<feature type="non-terminal residue" evidence="1">
    <location>
        <position position="890"/>
    </location>
</feature>
<dbReference type="Gene3D" id="1.25.40.20">
    <property type="entry name" value="Ankyrin repeat-containing domain"/>
    <property type="match status" value="3"/>
</dbReference>